<protein>
    <submittedName>
        <fullName evidence="1">Uncharacterized protein</fullName>
    </submittedName>
</protein>
<dbReference type="EnsemblPlants" id="Zm00001eb248080_T001">
    <property type="protein sequence ID" value="Zm00001eb248080_P001"/>
    <property type="gene ID" value="Zm00001eb248080"/>
</dbReference>
<evidence type="ECO:0000313" key="1">
    <source>
        <dbReference type="EnsemblPlants" id="Zm00001eb248080_P001"/>
    </source>
</evidence>
<keyword evidence="2" id="KW-1185">Reference proteome</keyword>
<keyword evidence="3" id="KW-1267">Proteomics identification</keyword>
<dbReference type="Proteomes" id="UP000007305">
    <property type="component" value="Chromosome 5"/>
</dbReference>
<dbReference type="Gramene" id="Zm00001eb248080_T001">
    <property type="protein sequence ID" value="Zm00001eb248080_P001"/>
    <property type="gene ID" value="Zm00001eb248080"/>
</dbReference>
<dbReference type="InParanoid" id="A0A804PLE3"/>
<reference evidence="1" key="3">
    <citation type="submission" date="2021-05" db="UniProtKB">
        <authorList>
            <consortium name="EnsemblPlants"/>
        </authorList>
    </citation>
    <scope>IDENTIFICATION</scope>
    <source>
        <strain evidence="1">cv. B73</strain>
    </source>
</reference>
<evidence type="ECO:0007829" key="3">
    <source>
        <dbReference type="PeptideAtlas" id="A0A804PLE3"/>
    </source>
</evidence>
<dbReference type="AlphaFoldDB" id="A0A804PLE3"/>
<sequence length="70" mass="7748">MEPPSAQAMSATDDFQDKAVDECCSCCYDCCSSILDFLCCSSFGDDVCNPDSNHRSIRCLEFLWVTCGRT</sequence>
<name>A0A804PLE3_MAIZE</name>
<proteinExistence type="evidence at protein level"/>
<accession>A0A804PLE3</accession>
<reference evidence="1" key="2">
    <citation type="submission" date="2019-07" db="EMBL/GenBank/DDBJ databases">
        <authorList>
            <person name="Seetharam A."/>
            <person name="Woodhouse M."/>
            <person name="Cannon E."/>
        </authorList>
    </citation>
    <scope>NUCLEOTIDE SEQUENCE [LARGE SCALE GENOMIC DNA]</scope>
    <source>
        <strain evidence="1">cv. B73</strain>
    </source>
</reference>
<reference evidence="2" key="1">
    <citation type="journal article" date="2009" name="Science">
        <title>The B73 maize genome: complexity, diversity, and dynamics.</title>
        <authorList>
            <person name="Schnable P.S."/>
            <person name="Ware D."/>
            <person name="Fulton R.S."/>
            <person name="Stein J.C."/>
            <person name="Wei F."/>
            <person name="Pasternak S."/>
            <person name="Liang C."/>
            <person name="Zhang J."/>
            <person name="Fulton L."/>
            <person name="Graves T.A."/>
            <person name="Minx P."/>
            <person name="Reily A.D."/>
            <person name="Courtney L."/>
            <person name="Kruchowski S.S."/>
            <person name="Tomlinson C."/>
            <person name="Strong C."/>
            <person name="Delehaunty K."/>
            <person name="Fronick C."/>
            <person name="Courtney B."/>
            <person name="Rock S.M."/>
            <person name="Belter E."/>
            <person name="Du F."/>
            <person name="Kim K."/>
            <person name="Abbott R.M."/>
            <person name="Cotton M."/>
            <person name="Levy A."/>
            <person name="Marchetto P."/>
            <person name="Ochoa K."/>
            <person name="Jackson S.M."/>
            <person name="Gillam B."/>
            <person name="Chen W."/>
            <person name="Yan L."/>
            <person name="Higginbotham J."/>
            <person name="Cardenas M."/>
            <person name="Waligorski J."/>
            <person name="Applebaum E."/>
            <person name="Phelps L."/>
            <person name="Falcone J."/>
            <person name="Kanchi K."/>
            <person name="Thane T."/>
            <person name="Scimone A."/>
            <person name="Thane N."/>
            <person name="Henke J."/>
            <person name="Wang T."/>
            <person name="Ruppert J."/>
            <person name="Shah N."/>
            <person name="Rotter K."/>
            <person name="Hodges J."/>
            <person name="Ingenthron E."/>
            <person name="Cordes M."/>
            <person name="Kohlberg S."/>
            <person name="Sgro J."/>
            <person name="Delgado B."/>
            <person name="Mead K."/>
            <person name="Chinwalla A."/>
            <person name="Leonard S."/>
            <person name="Crouse K."/>
            <person name="Collura K."/>
            <person name="Kudrna D."/>
            <person name="Currie J."/>
            <person name="He R."/>
            <person name="Angelova A."/>
            <person name="Rajasekar S."/>
            <person name="Mueller T."/>
            <person name="Lomeli R."/>
            <person name="Scara G."/>
            <person name="Ko A."/>
            <person name="Delaney K."/>
            <person name="Wissotski M."/>
            <person name="Lopez G."/>
            <person name="Campos D."/>
            <person name="Braidotti M."/>
            <person name="Ashley E."/>
            <person name="Golser W."/>
            <person name="Kim H."/>
            <person name="Lee S."/>
            <person name="Lin J."/>
            <person name="Dujmic Z."/>
            <person name="Kim W."/>
            <person name="Talag J."/>
            <person name="Zuccolo A."/>
            <person name="Fan C."/>
            <person name="Sebastian A."/>
            <person name="Kramer M."/>
            <person name="Spiegel L."/>
            <person name="Nascimento L."/>
            <person name="Zutavern T."/>
            <person name="Miller B."/>
            <person name="Ambroise C."/>
            <person name="Muller S."/>
            <person name="Spooner W."/>
            <person name="Narechania A."/>
            <person name="Ren L."/>
            <person name="Wei S."/>
            <person name="Kumari S."/>
            <person name="Faga B."/>
            <person name="Levy M.J."/>
            <person name="McMahan L."/>
            <person name="Van Buren P."/>
            <person name="Vaughn M.W."/>
            <person name="Ying K."/>
            <person name="Yeh C.-T."/>
            <person name="Emrich S.J."/>
            <person name="Jia Y."/>
            <person name="Kalyanaraman A."/>
            <person name="Hsia A.-P."/>
            <person name="Barbazuk W.B."/>
            <person name="Baucom R.S."/>
            <person name="Brutnell T.P."/>
            <person name="Carpita N.C."/>
            <person name="Chaparro C."/>
            <person name="Chia J.-M."/>
            <person name="Deragon J.-M."/>
            <person name="Estill J.C."/>
            <person name="Fu Y."/>
            <person name="Jeddeloh J.A."/>
            <person name="Han Y."/>
            <person name="Lee H."/>
            <person name="Li P."/>
            <person name="Lisch D.R."/>
            <person name="Liu S."/>
            <person name="Liu Z."/>
            <person name="Nagel D.H."/>
            <person name="McCann M.C."/>
            <person name="SanMiguel P."/>
            <person name="Myers A.M."/>
            <person name="Nettleton D."/>
            <person name="Nguyen J."/>
            <person name="Penning B.W."/>
            <person name="Ponnala L."/>
            <person name="Schneider K.L."/>
            <person name="Schwartz D.C."/>
            <person name="Sharma A."/>
            <person name="Soderlund C."/>
            <person name="Springer N.M."/>
            <person name="Sun Q."/>
            <person name="Wang H."/>
            <person name="Waterman M."/>
            <person name="Westerman R."/>
            <person name="Wolfgruber T.K."/>
            <person name="Yang L."/>
            <person name="Yu Y."/>
            <person name="Zhang L."/>
            <person name="Zhou S."/>
            <person name="Zhu Q."/>
            <person name="Bennetzen J.L."/>
            <person name="Dawe R.K."/>
            <person name="Jiang J."/>
            <person name="Jiang N."/>
            <person name="Presting G.G."/>
            <person name="Wessler S.R."/>
            <person name="Aluru S."/>
            <person name="Martienssen R.A."/>
            <person name="Clifton S.W."/>
            <person name="McCombie W.R."/>
            <person name="Wing R.A."/>
            <person name="Wilson R.K."/>
        </authorList>
    </citation>
    <scope>NUCLEOTIDE SEQUENCE [LARGE SCALE GENOMIC DNA]</scope>
    <source>
        <strain evidence="2">cv. B73</strain>
    </source>
</reference>
<organism evidence="1 2">
    <name type="scientific">Zea mays</name>
    <name type="common">Maize</name>
    <dbReference type="NCBI Taxonomy" id="4577"/>
    <lineage>
        <taxon>Eukaryota</taxon>
        <taxon>Viridiplantae</taxon>
        <taxon>Streptophyta</taxon>
        <taxon>Embryophyta</taxon>
        <taxon>Tracheophyta</taxon>
        <taxon>Spermatophyta</taxon>
        <taxon>Magnoliopsida</taxon>
        <taxon>Liliopsida</taxon>
        <taxon>Poales</taxon>
        <taxon>Poaceae</taxon>
        <taxon>PACMAD clade</taxon>
        <taxon>Panicoideae</taxon>
        <taxon>Andropogonodae</taxon>
        <taxon>Andropogoneae</taxon>
        <taxon>Tripsacinae</taxon>
        <taxon>Zea</taxon>
    </lineage>
</organism>
<evidence type="ECO:0000313" key="2">
    <source>
        <dbReference type="Proteomes" id="UP000007305"/>
    </source>
</evidence>